<protein>
    <submittedName>
        <fullName evidence="1">Uncharacterized protein</fullName>
    </submittedName>
</protein>
<organism evidence="1 2">
    <name type="scientific">Kordiimonas lacus</name>
    <dbReference type="NCBI Taxonomy" id="637679"/>
    <lineage>
        <taxon>Bacteria</taxon>
        <taxon>Pseudomonadati</taxon>
        <taxon>Pseudomonadota</taxon>
        <taxon>Alphaproteobacteria</taxon>
        <taxon>Kordiimonadales</taxon>
        <taxon>Kordiimonadaceae</taxon>
        <taxon>Kordiimonas</taxon>
    </lineage>
</organism>
<dbReference type="AlphaFoldDB" id="A0A1G6W1S3"/>
<evidence type="ECO:0000313" key="1">
    <source>
        <dbReference type="EMBL" id="SDD59006.1"/>
    </source>
</evidence>
<dbReference type="STRING" id="637679.GCA_001550055_02630"/>
<sequence>MHVLPTEVAQAGKKSLPSGATIFPLFRVISLRLFHGLLTMYK</sequence>
<keyword evidence="2" id="KW-1185">Reference proteome</keyword>
<name>A0A1G6W1S3_9PROT</name>
<reference evidence="1 2" key="1">
    <citation type="submission" date="2016-10" db="EMBL/GenBank/DDBJ databases">
        <authorList>
            <person name="de Groot N.N."/>
        </authorList>
    </citation>
    <scope>NUCLEOTIDE SEQUENCE [LARGE SCALE GENOMIC DNA]</scope>
    <source>
        <strain evidence="1 2">CGMCC 1.9109</strain>
    </source>
</reference>
<accession>A0A1G6W1S3</accession>
<proteinExistence type="predicted"/>
<gene>
    <name evidence="1" type="ORF">SAMN04488071_0915</name>
</gene>
<dbReference type="EMBL" id="FNAK01000002">
    <property type="protein sequence ID" value="SDD59006.1"/>
    <property type="molecule type" value="Genomic_DNA"/>
</dbReference>
<evidence type="ECO:0000313" key="2">
    <source>
        <dbReference type="Proteomes" id="UP000183685"/>
    </source>
</evidence>
<dbReference type="Proteomes" id="UP000183685">
    <property type="component" value="Unassembled WGS sequence"/>
</dbReference>